<reference evidence="2 3" key="1">
    <citation type="submission" date="2024-01" db="EMBL/GenBank/DDBJ databases">
        <title>A draft genome for a cacao thread blight-causing isolate of Paramarasmius palmivorus.</title>
        <authorList>
            <person name="Baruah I.K."/>
            <person name="Bukari Y."/>
            <person name="Amoako-Attah I."/>
            <person name="Meinhardt L.W."/>
            <person name="Bailey B.A."/>
            <person name="Cohen S.P."/>
        </authorList>
    </citation>
    <scope>NUCLEOTIDE SEQUENCE [LARGE SCALE GENOMIC DNA]</scope>
    <source>
        <strain evidence="2 3">GH-12</strain>
    </source>
</reference>
<protein>
    <submittedName>
        <fullName evidence="2">Uncharacterized protein</fullName>
    </submittedName>
</protein>
<dbReference type="AlphaFoldDB" id="A0AAW0EB17"/>
<evidence type="ECO:0000313" key="2">
    <source>
        <dbReference type="EMBL" id="KAK7060465.1"/>
    </source>
</evidence>
<feature type="compositionally biased region" description="Polar residues" evidence="1">
    <location>
        <begin position="216"/>
        <end position="249"/>
    </location>
</feature>
<gene>
    <name evidence="2" type="ORF">VNI00_001230</name>
</gene>
<feature type="compositionally biased region" description="Polar residues" evidence="1">
    <location>
        <begin position="133"/>
        <end position="155"/>
    </location>
</feature>
<proteinExistence type="predicted"/>
<sequence length="277" mass="29864">MASEDEVDTETLQAQIDLSMSFMHGLVSSWIKPGSKQPARSDRNSKLEDELRESMKRPPRLGVGATVPESTAASSREAARLKGQLIGKRKNRTEGDEDALTETSTRKKGRSSDDDEDEDESRATAIKRKIKSNPFTPQKAGGTSTSRNTMKSIVSNREIAVPIPLDTPAQKTLDQEGARKGTALSTAASRAPNSPSSPRPIALKESATPSTPAPQRASQRIESTAIPQMKSPTNNAESGTSQRSKNTSAKEAVDSQKHIDKKDHKGMAVASRSLDDD</sequence>
<comment type="caution">
    <text evidence="2">The sequence shown here is derived from an EMBL/GenBank/DDBJ whole genome shotgun (WGS) entry which is preliminary data.</text>
</comment>
<evidence type="ECO:0000313" key="3">
    <source>
        <dbReference type="Proteomes" id="UP001383192"/>
    </source>
</evidence>
<evidence type="ECO:0000256" key="1">
    <source>
        <dbReference type="SAM" id="MobiDB-lite"/>
    </source>
</evidence>
<dbReference type="Proteomes" id="UP001383192">
    <property type="component" value="Unassembled WGS sequence"/>
</dbReference>
<feature type="region of interest" description="Disordered" evidence="1">
    <location>
        <begin position="30"/>
        <end position="277"/>
    </location>
</feature>
<name>A0AAW0EB17_9AGAR</name>
<keyword evidence="3" id="KW-1185">Reference proteome</keyword>
<accession>A0AAW0EB17</accession>
<organism evidence="2 3">
    <name type="scientific">Paramarasmius palmivorus</name>
    <dbReference type="NCBI Taxonomy" id="297713"/>
    <lineage>
        <taxon>Eukaryota</taxon>
        <taxon>Fungi</taxon>
        <taxon>Dikarya</taxon>
        <taxon>Basidiomycota</taxon>
        <taxon>Agaricomycotina</taxon>
        <taxon>Agaricomycetes</taxon>
        <taxon>Agaricomycetidae</taxon>
        <taxon>Agaricales</taxon>
        <taxon>Marasmiineae</taxon>
        <taxon>Marasmiaceae</taxon>
        <taxon>Paramarasmius</taxon>
    </lineage>
</organism>
<feature type="compositionally biased region" description="Low complexity" evidence="1">
    <location>
        <begin position="187"/>
        <end position="201"/>
    </location>
</feature>
<feature type="compositionally biased region" description="Basic and acidic residues" evidence="1">
    <location>
        <begin position="251"/>
        <end position="266"/>
    </location>
</feature>
<feature type="compositionally biased region" description="Basic and acidic residues" evidence="1">
    <location>
        <begin position="39"/>
        <end position="56"/>
    </location>
</feature>
<dbReference type="EMBL" id="JAYKXP010000003">
    <property type="protein sequence ID" value="KAK7060465.1"/>
    <property type="molecule type" value="Genomic_DNA"/>
</dbReference>